<evidence type="ECO:0000313" key="2">
    <source>
        <dbReference type="EMBL" id="VVB04058.1"/>
    </source>
</evidence>
<accession>A0A565BRR5</accession>
<gene>
    <name evidence="2" type="ORF">ANE_LOCUS14502</name>
</gene>
<dbReference type="PANTHER" id="PTHR48449">
    <property type="entry name" value="DUF1985 DOMAIN-CONTAINING PROTEIN"/>
    <property type="match status" value="1"/>
</dbReference>
<dbReference type="PANTHER" id="PTHR48449:SF1">
    <property type="entry name" value="DUF1985 DOMAIN-CONTAINING PROTEIN"/>
    <property type="match status" value="1"/>
</dbReference>
<dbReference type="EMBL" id="CABITT030000005">
    <property type="protein sequence ID" value="VVB04058.1"/>
    <property type="molecule type" value="Genomic_DNA"/>
</dbReference>
<keyword evidence="3" id="KW-1185">Reference proteome</keyword>
<dbReference type="AlphaFoldDB" id="A0A565BRR5"/>
<dbReference type="OrthoDB" id="1111119at2759"/>
<feature type="region of interest" description="Disordered" evidence="1">
    <location>
        <begin position="269"/>
        <end position="297"/>
    </location>
</feature>
<feature type="compositionally biased region" description="Basic residues" evidence="1">
    <location>
        <begin position="269"/>
        <end position="280"/>
    </location>
</feature>
<reference evidence="2" key="1">
    <citation type="submission" date="2019-07" db="EMBL/GenBank/DDBJ databases">
        <authorList>
            <person name="Dittberner H."/>
        </authorList>
    </citation>
    <scope>NUCLEOTIDE SEQUENCE [LARGE SCALE GENOMIC DNA]</scope>
</reference>
<name>A0A565BRR5_9BRAS</name>
<protein>
    <submittedName>
        <fullName evidence="2">Uncharacterized protein</fullName>
    </submittedName>
</protein>
<evidence type="ECO:0000313" key="3">
    <source>
        <dbReference type="Proteomes" id="UP000489600"/>
    </source>
</evidence>
<organism evidence="2 3">
    <name type="scientific">Arabis nemorensis</name>
    <dbReference type="NCBI Taxonomy" id="586526"/>
    <lineage>
        <taxon>Eukaryota</taxon>
        <taxon>Viridiplantae</taxon>
        <taxon>Streptophyta</taxon>
        <taxon>Embryophyta</taxon>
        <taxon>Tracheophyta</taxon>
        <taxon>Spermatophyta</taxon>
        <taxon>Magnoliopsida</taxon>
        <taxon>eudicotyledons</taxon>
        <taxon>Gunneridae</taxon>
        <taxon>Pentapetalae</taxon>
        <taxon>rosids</taxon>
        <taxon>malvids</taxon>
        <taxon>Brassicales</taxon>
        <taxon>Brassicaceae</taxon>
        <taxon>Arabideae</taxon>
        <taxon>Arabis</taxon>
    </lineage>
</organism>
<sequence length="501" mass="56204">MGYSPDEDCDIIVKDDPSWVKFICGDEHTTLGDLGQRLKNCKDMPNWRRQKLQQHSLRLVGFPLVLQLMAYRSIPLLLKKVPNANDDQTFMDASFVGLSKLTTMSMNDVLQVENDEELLVTPVLPLGHVGVDNDGWGDWDDEDRDRSVLYMQRLIRTGFVFEKSVWPGGIAAVEYVRVKAKKTVVKHVKYVFDRKGKSVAVKEKKVNLKSKKLKKSVSQRKQQKLETYFHPATRVSANLKGWIESQLDDVKSVFLKQLADQKIEIKMLKKKQKGKNRRSLGRLSRSLPSNSHRRKRARKEEIIHCNLSSNEWQSGQEDVTNENDGEDVMECHQSATNDGEDAMEVHQFATAIEQDIVVAHVGLTANENDGEDAIEFNQSATILGGVVGDEAKSENANAQLAGYMFENDVGDAMDVHKSGTLLDESDFKDFKDVNAETDGMEVHQSGILGDEGKGKKSVGDDAETKADMDIEDEAMEMDNVGRQIDATVSKVLQDNLPDGFL</sequence>
<evidence type="ECO:0000256" key="1">
    <source>
        <dbReference type="SAM" id="MobiDB-lite"/>
    </source>
</evidence>
<comment type="caution">
    <text evidence="2">The sequence shown here is derived from an EMBL/GenBank/DDBJ whole genome shotgun (WGS) entry which is preliminary data.</text>
</comment>
<proteinExistence type="predicted"/>
<dbReference type="Proteomes" id="UP000489600">
    <property type="component" value="Unassembled WGS sequence"/>
</dbReference>